<proteinExistence type="predicted"/>
<dbReference type="HOGENOM" id="CLU_087833_0_0_11"/>
<feature type="transmembrane region" description="Helical" evidence="2">
    <location>
        <begin position="43"/>
        <end position="65"/>
    </location>
</feature>
<gene>
    <name evidence="3" type="ORF">AMETH_5733</name>
</gene>
<accession>A0A076N4U2</accession>
<sequence>MVNLEDELSRLFEDERLDVPVRPGAEQLVVAGARRRRYRRNSVVATGGALTLVAVTAVGIALSGVGGGRTDTLPATNLPVTTIATTAGSETALPPVATSSSAPPPQSTTGVSSVPSVTGSQSPSHSPSRSSSTPTGSAQRPASTDPTIGPTGWGRLALGMSEADAVATDEFDMSEGYSGSPCHRYWLRGGGTPVDISPTYGVARINAKPGVTTPEGIGVGSTDAEVMAAYPNATTANYVITAPVPGNPKAVYVFNTDPSQKIFSLRLELATHNC</sequence>
<dbReference type="eggNOG" id="ENOG50341IB">
    <property type="taxonomic scope" value="Bacteria"/>
</dbReference>
<keyword evidence="2" id="KW-0812">Transmembrane</keyword>
<organism evidence="3 4">
    <name type="scientific">Amycolatopsis methanolica 239</name>
    <dbReference type="NCBI Taxonomy" id="1068978"/>
    <lineage>
        <taxon>Bacteria</taxon>
        <taxon>Bacillati</taxon>
        <taxon>Actinomycetota</taxon>
        <taxon>Actinomycetes</taxon>
        <taxon>Pseudonocardiales</taxon>
        <taxon>Pseudonocardiaceae</taxon>
        <taxon>Amycolatopsis</taxon>
        <taxon>Amycolatopsis methanolica group</taxon>
    </lineage>
</organism>
<keyword evidence="2" id="KW-0472">Membrane</keyword>
<protein>
    <submittedName>
        <fullName evidence="3">Uncharacterized protein</fullName>
    </submittedName>
</protein>
<dbReference type="Proteomes" id="UP000062973">
    <property type="component" value="Chromosome"/>
</dbReference>
<dbReference type="STRING" id="1068978.AMETH_5733"/>
<dbReference type="PATRIC" id="fig|1068978.7.peg.6158"/>
<dbReference type="KEGG" id="amq:AMETH_5733"/>
<evidence type="ECO:0000256" key="1">
    <source>
        <dbReference type="SAM" id="MobiDB-lite"/>
    </source>
</evidence>
<evidence type="ECO:0000256" key="2">
    <source>
        <dbReference type="SAM" id="Phobius"/>
    </source>
</evidence>
<keyword evidence="4" id="KW-1185">Reference proteome</keyword>
<evidence type="ECO:0000313" key="3">
    <source>
        <dbReference type="EMBL" id="AIJ25825.1"/>
    </source>
</evidence>
<name>A0A076N4U2_AMYME</name>
<evidence type="ECO:0000313" key="4">
    <source>
        <dbReference type="Proteomes" id="UP000062973"/>
    </source>
</evidence>
<dbReference type="EMBL" id="CP009110">
    <property type="protein sequence ID" value="AIJ25825.1"/>
    <property type="molecule type" value="Genomic_DNA"/>
</dbReference>
<feature type="region of interest" description="Disordered" evidence="1">
    <location>
        <begin position="92"/>
        <end position="155"/>
    </location>
</feature>
<feature type="compositionally biased region" description="Low complexity" evidence="1">
    <location>
        <begin position="92"/>
        <end position="137"/>
    </location>
</feature>
<reference evidence="3 4" key="1">
    <citation type="submission" date="2014-07" db="EMBL/GenBank/DDBJ databases">
        <title>Whole Genome Sequence of the Amycolatopsis methanolica 239.</title>
        <authorList>
            <person name="Tang B."/>
        </authorList>
    </citation>
    <scope>NUCLEOTIDE SEQUENCE [LARGE SCALE GENOMIC DNA]</scope>
    <source>
        <strain evidence="3 4">239</strain>
    </source>
</reference>
<dbReference type="AlphaFoldDB" id="A0A076N4U2"/>
<dbReference type="OrthoDB" id="4555541at2"/>
<keyword evidence="2" id="KW-1133">Transmembrane helix</keyword>